<keyword evidence="3" id="KW-1185">Reference proteome</keyword>
<protein>
    <recommendedName>
        <fullName evidence="1">Bet v I/Major latex protein domain-containing protein</fullName>
    </recommendedName>
</protein>
<dbReference type="InterPro" id="IPR051761">
    <property type="entry name" value="MLP-like_ligand-binding"/>
</dbReference>
<dbReference type="CDD" id="cd07816">
    <property type="entry name" value="Bet_v1-like"/>
    <property type="match status" value="1"/>
</dbReference>
<feature type="domain" description="Bet v I/Major latex protein" evidence="1">
    <location>
        <begin position="2"/>
        <end position="147"/>
    </location>
</feature>
<gene>
    <name evidence="2" type="ORF">K7X08_031409</name>
</gene>
<dbReference type="EMBL" id="JAJAGQ010000005">
    <property type="protein sequence ID" value="KAJ8562957.1"/>
    <property type="molecule type" value="Genomic_DNA"/>
</dbReference>
<dbReference type="Proteomes" id="UP001152561">
    <property type="component" value="Unassembled WGS sequence"/>
</dbReference>
<sequence length="147" mass="16817">MGLNGKLVASFEVKCGGHLFHDLYQTSCHRVSNISPEKVHHFNIHEGESVKTGSVIGWKFNHGGKVNVTKQLIEAIDDEKKSITWKVIEGDTLELYNTFTIIASFENNWATWTFLYEKKTEDTPEPIYLLDFLVDVTKDIEAHLHKI</sequence>
<dbReference type="OrthoDB" id="1858121at2759"/>
<comment type="caution">
    <text evidence="2">The sequence shown here is derived from an EMBL/GenBank/DDBJ whole genome shotgun (WGS) entry which is preliminary data.</text>
</comment>
<evidence type="ECO:0000259" key="1">
    <source>
        <dbReference type="SMART" id="SM01037"/>
    </source>
</evidence>
<dbReference type="InterPro" id="IPR000916">
    <property type="entry name" value="Bet_v_I/MLP"/>
</dbReference>
<dbReference type="AlphaFoldDB" id="A0A9Q1MRL3"/>
<reference evidence="3" key="1">
    <citation type="journal article" date="2023" name="Proc. Natl. Acad. Sci. U.S.A.">
        <title>Genomic and structural basis for evolution of tropane alkaloid biosynthesis.</title>
        <authorList>
            <person name="Wanga Y.-J."/>
            <person name="Taina T."/>
            <person name="Yua J.-Y."/>
            <person name="Lia J."/>
            <person name="Xua B."/>
            <person name="Chenc J."/>
            <person name="D'Auriad J.C."/>
            <person name="Huanga J.-P."/>
            <person name="Huanga S.-X."/>
        </authorList>
    </citation>
    <scope>NUCLEOTIDE SEQUENCE [LARGE SCALE GENOMIC DNA]</scope>
    <source>
        <strain evidence="3">cv. KIB-2019</strain>
    </source>
</reference>
<dbReference type="PANTHER" id="PTHR31907">
    <property type="entry name" value="MLP-LIKE PROTEIN 423"/>
    <property type="match status" value="1"/>
</dbReference>
<dbReference type="Gene3D" id="3.30.530.20">
    <property type="match status" value="1"/>
</dbReference>
<dbReference type="SUPFAM" id="SSF55961">
    <property type="entry name" value="Bet v1-like"/>
    <property type="match status" value="1"/>
</dbReference>
<accession>A0A9Q1MRL3</accession>
<dbReference type="GO" id="GO:0006952">
    <property type="term" value="P:defense response"/>
    <property type="evidence" value="ECO:0007669"/>
    <property type="project" value="InterPro"/>
</dbReference>
<dbReference type="Pfam" id="PF00407">
    <property type="entry name" value="Bet_v_1"/>
    <property type="match status" value="1"/>
</dbReference>
<evidence type="ECO:0000313" key="2">
    <source>
        <dbReference type="EMBL" id="KAJ8562957.1"/>
    </source>
</evidence>
<proteinExistence type="predicted"/>
<name>A0A9Q1MRL3_9SOLA</name>
<evidence type="ECO:0000313" key="3">
    <source>
        <dbReference type="Proteomes" id="UP001152561"/>
    </source>
</evidence>
<organism evidence="2 3">
    <name type="scientific">Anisodus acutangulus</name>
    <dbReference type="NCBI Taxonomy" id="402998"/>
    <lineage>
        <taxon>Eukaryota</taxon>
        <taxon>Viridiplantae</taxon>
        <taxon>Streptophyta</taxon>
        <taxon>Embryophyta</taxon>
        <taxon>Tracheophyta</taxon>
        <taxon>Spermatophyta</taxon>
        <taxon>Magnoliopsida</taxon>
        <taxon>eudicotyledons</taxon>
        <taxon>Gunneridae</taxon>
        <taxon>Pentapetalae</taxon>
        <taxon>asterids</taxon>
        <taxon>lamiids</taxon>
        <taxon>Solanales</taxon>
        <taxon>Solanaceae</taxon>
        <taxon>Solanoideae</taxon>
        <taxon>Hyoscyameae</taxon>
        <taxon>Anisodus</taxon>
    </lineage>
</organism>
<dbReference type="SMART" id="SM01037">
    <property type="entry name" value="Bet_v_1"/>
    <property type="match status" value="1"/>
</dbReference>
<dbReference type="InterPro" id="IPR023393">
    <property type="entry name" value="START-like_dom_sf"/>
</dbReference>